<keyword evidence="3" id="KW-1185">Reference proteome</keyword>
<dbReference type="AlphaFoldDB" id="A0A183F896"/>
<dbReference type="EMBL" id="UZAH01003527">
    <property type="protein sequence ID" value="VDO24923.1"/>
    <property type="molecule type" value="Genomic_DNA"/>
</dbReference>
<evidence type="ECO:0000313" key="4">
    <source>
        <dbReference type="WBParaSite" id="HPBE_0000238801-mRNA-1"/>
    </source>
</evidence>
<reference evidence="4" key="2">
    <citation type="submission" date="2019-09" db="UniProtKB">
        <authorList>
            <consortium name="WormBaseParasite"/>
        </authorList>
    </citation>
    <scope>IDENTIFICATION</scope>
</reference>
<proteinExistence type="predicted"/>
<evidence type="ECO:0000313" key="3">
    <source>
        <dbReference type="Proteomes" id="UP000050761"/>
    </source>
</evidence>
<dbReference type="Proteomes" id="UP000050761">
    <property type="component" value="Unassembled WGS sequence"/>
</dbReference>
<reference evidence="2 3" key="1">
    <citation type="submission" date="2018-11" db="EMBL/GenBank/DDBJ databases">
        <authorList>
            <consortium name="Pathogen Informatics"/>
        </authorList>
    </citation>
    <scope>NUCLEOTIDE SEQUENCE [LARGE SCALE GENOMIC DNA]</scope>
</reference>
<evidence type="ECO:0000256" key="1">
    <source>
        <dbReference type="SAM" id="MobiDB-lite"/>
    </source>
</evidence>
<dbReference type="WBParaSite" id="HPBE_0000238801-mRNA-1">
    <property type="protein sequence ID" value="HPBE_0000238801-mRNA-1"/>
    <property type="gene ID" value="HPBE_0000238801"/>
</dbReference>
<protein>
    <submittedName>
        <fullName evidence="2 4">Uncharacterized protein</fullName>
    </submittedName>
</protein>
<name>A0A183F896_HELPZ</name>
<accession>A0A183F896</accession>
<organism evidence="3 4">
    <name type="scientific">Heligmosomoides polygyrus</name>
    <name type="common">Parasitic roundworm</name>
    <dbReference type="NCBI Taxonomy" id="6339"/>
    <lineage>
        <taxon>Eukaryota</taxon>
        <taxon>Metazoa</taxon>
        <taxon>Ecdysozoa</taxon>
        <taxon>Nematoda</taxon>
        <taxon>Chromadorea</taxon>
        <taxon>Rhabditida</taxon>
        <taxon>Rhabditina</taxon>
        <taxon>Rhabditomorpha</taxon>
        <taxon>Strongyloidea</taxon>
        <taxon>Heligmosomidae</taxon>
        <taxon>Heligmosomoides</taxon>
    </lineage>
</organism>
<gene>
    <name evidence="2" type="ORF">HPBE_LOCUS2389</name>
</gene>
<accession>A0A3P7UXE2</accession>
<sequence length="69" mass="7424">MACTITLPSVTSSLHGILGSVTWANVLDPDQRPGPTHGLRERGELALRHPSPTAHFVRAAPRTEANRSD</sequence>
<evidence type="ECO:0000313" key="2">
    <source>
        <dbReference type="EMBL" id="VDO24923.1"/>
    </source>
</evidence>
<feature type="region of interest" description="Disordered" evidence="1">
    <location>
        <begin position="44"/>
        <end position="69"/>
    </location>
</feature>